<feature type="transmembrane region" description="Helical" evidence="2">
    <location>
        <begin position="126"/>
        <end position="149"/>
    </location>
</feature>
<dbReference type="AlphaFoldDB" id="A0A7S4SYF1"/>
<feature type="region of interest" description="Disordered" evidence="1">
    <location>
        <begin position="408"/>
        <end position="432"/>
    </location>
</feature>
<keyword evidence="2" id="KW-1133">Transmembrane helix</keyword>
<evidence type="ECO:0000256" key="2">
    <source>
        <dbReference type="SAM" id="Phobius"/>
    </source>
</evidence>
<keyword evidence="2" id="KW-0812">Transmembrane</keyword>
<sequence length="432" mass="48934">MSDTMVTMVTTQLLSLKEVFGRLDPSKVAELLSPEVVTLGQSIVDDVVPMQWMSSIPQSVFVELPTQTKRLLEHMNTQFLSDFTIAMQGNIESLFNVRDCVIDQMMMDRSKLGILFRKCGQKELDFLTNSGLWFGFLLGIIQMIVALFWDNPWSLSIGGLIVGYATNWLALKWIFEPVEPTRFGPFVLQGQFLRRQKEVAAEFSTFFANEILTSEKMWNSILTDPKTTPAFHKLFKDHFMKFASAIALGFKSFPNPEVMSMAAAKAVEKLPNHVHVLHSYVDQQLGLRETLRVKMEQMTSAQFERVLHPIFEEDELTLILAGAILGLIAGLIQQGLTTGYLTIPTWGDIKAGVKNMKDNMPSSWEDVQALLLRWKTSVMEFDLKQVVSRRFQKMKSRVRALLHRVSNLKSKSSSREEEDGGDTSNALSPKEP</sequence>
<dbReference type="PANTHER" id="PTHR35791">
    <property type="entry name" value="UPF0754 MEMBRANE PROTEIN YHEB"/>
    <property type="match status" value="1"/>
</dbReference>
<evidence type="ECO:0000313" key="3">
    <source>
        <dbReference type="EMBL" id="CAE4660076.1"/>
    </source>
</evidence>
<evidence type="ECO:0000256" key="1">
    <source>
        <dbReference type="SAM" id="MobiDB-lite"/>
    </source>
</evidence>
<protein>
    <recommendedName>
        <fullName evidence="4">DUF445 domain-containing protein</fullName>
    </recommendedName>
</protein>
<feature type="transmembrane region" description="Helical" evidence="2">
    <location>
        <begin position="155"/>
        <end position="175"/>
    </location>
</feature>
<accession>A0A7S4SYF1</accession>
<dbReference type="EMBL" id="HBNS01056536">
    <property type="protein sequence ID" value="CAE4660076.1"/>
    <property type="molecule type" value="Transcribed_RNA"/>
</dbReference>
<proteinExistence type="predicted"/>
<reference evidence="3" key="1">
    <citation type="submission" date="2021-01" db="EMBL/GenBank/DDBJ databases">
        <authorList>
            <person name="Corre E."/>
            <person name="Pelletier E."/>
            <person name="Niang G."/>
            <person name="Scheremetjew M."/>
            <person name="Finn R."/>
            <person name="Kale V."/>
            <person name="Holt S."/>
            <person name="Cochrane G."/>
            <person name="Meng A."/>
            <person name="Brown T."/>
            <person name="Cohen L."/>
        </authorList>
    </citation>
    <scope>NUCLEOTIDE SEQUENCE</scope>
    <source>
        <strain evidence="3">GSO104</strain>
    </source>
</reference>
<keyword evidence="2" id="KW-0472">Membrane</keyword>
<name>A0A7S4SYF1_9STRA</name>
<feature type="compositionally biased region" description="Polar residues" evidence="1">
    <location>
        <begin position="422"/>
        <end position="432"/>
    </location>
</feature>
<dbReference type="PANTHER" id="PTHR35791:SF1">
    <property type="entry name" value="UPF0754 MEMBRANE PROTEIN YHEB"/>
    <property type="match status" value="1"/>
</dbReference>
<gene>
    <name evidence="3" type="ORF">DBRI00130_LOCUS40716</name>
</gene>
<organism evidence="3">
    <name type="scientific">Ditylum brightwellii</name>
    <dbReference type="NCBI Taxonomy" id="49249"/>
    <lineage>
        <taxon>Eukaryota</taxon>
        <taxon>Sar</taxon>
        <taxon>Stramenopiles</taxon>
        <taxon>Ochrophyta</taxon>
        <taxon>Bacillariophyta</taxon>
        <taxon>Mediophyceae</taxon>
        <taxon>Lithodesmiophycidae</taxon>
        <taxon>Lithodesmiales</taxon>
        <taxon>Lithodesmiaceae</taxon>
        <taxon>Ditylum</taxon>
    </lineage>
</organism>
<evidence type="ECO:0008006" key="4">
    <source>
        <dbReference type="Google" id="ProtNLM"/>
    </source>
</evidence>